<evidence type="ECO:0000259" key="1">
    <source>
        <dbReference type="Pfam" id="PF23544"/>
    </source>
</evidence>
<dbReference type="GeneID" id="63674264"/>
<accession>A0A0C2IVK1</accession>
<dbReference type="Pfam" id="PF23544">
    <property type="entry name" value="AtuA_ferredoxin"/>
    <property type="match status" value="1"/>
</dbReference>
<proteinExistence type="predicted"/>
<dbReference type="VEuPathDB" id="FungiDB:SPBR_01024"/>
<reference evidence="2 3" key="1">
    <citation type="journal article" date="2014" name="BMC Genomics">
        <title>Comparative genomics of the major fungal agents of human and animal Sporotrichosis: Sporothrix schenckii and Sporothrix brasiliensis.</title>
        <authorList>
            <person name="Teixeira M.M."/>
            <person name="de Almeida L.G."/>
            <person name="Kubitschek-Barreira P."/>
            <person name="Alves F.L."/>
            <person name="Kioshima E.S."/>
            <person name="Abadio A.K."/>
            <person name="Fernandes L."/>
            <person name="Derengowski L.S."/>
            <person name="Ferreira K.S."/>
            <person name="Souza R.C."/>
            <person name="Ruiz J.C."/>
            <person name="de Andrade N.C."/>
            <person name="Paes H.C."/>
            <person name="Nicola A.M."/>
            <person name="Albuquerque P."/>
            <person name="Gerber A.L."/>
            <person name="Martins V.P."/>
            <person name="Peconick L.D."/>
            <person name="Neto A.V."/>
            <person name="Chaucanez C.B."/>
            <person name="Silva P.A."/>
            <person name="Cunha O.L."/>
            <person name="de Oliveira F.F."/>
            <person name="dos Santos T.C."/>
            <person name="Barros A.L."/>
            <person name="Soares M.A."/>
            <person name="de Oliveira L.M."/>
            <person name="Marini M.M."/>
            <person name="Villalobos-Duno H."/>
            <person name="Cunha M.M."/>
            <person name="de Hoog S."/>
            <person name="da Silveira J.F."/>
            <person name="Henrissat B."/>
            <person name="Nino-Vega G.A."/>
            <person name="Cisalpino P.S."/>
            <person name="Mora-Montes H.M."/>
            <person name="Almeida S.R."/>
            <person name="Stajich J.E."/>
            <person name="Lopes-Bezerra L.M."/>
            <person name="Vasconcelos A.T."/>
            <person name="Felipe M.S."/>
        </authorList>
    </citation>
    <scope>NUCLEOTIDE SEQUENCE [LARGE SCALE GENOMIC DNA]</scope>
    <source>
        <strain evidence="2 3">5110</strain>
    </source>
</reference>
<sequence length="209" mass="22429">MKRAIRIVNCSGAIGDGGALHPQALAGHVIECGPMSTGGNFAGVATVVDVPARDAALCADKAAVQPDYGPTVTMPDYKGTVVCPFGDLASARSSDKGGNANIGVWMRDDAADPWLQAFSTSERAQALLGDDWRPEYAIERCEFPELRAVHILVRGLLRDGLSSSCIVDGFGKSVGELCGCVTWPYRLSWWRPKTHGGRRRILRWGGLML</sequence>
<dbReference type="OrthoDB" id="10265871at2759"/>
<dbReference type="PANTHER" id="PTHR47585:SF1">
    <property type="entry name" value="DUF1446 DOMAIN-CONTAINING PROTEIN"/>
    <property type="match status" value="1"/>
</dbReference>
<dbReference type="InterPro" id="IPR056362">
    <property type="entry name" value="AtuA-like_ferredoxin_dom"/>
</dbReference>
<dbReference type="AlphaFoldDB" id="A0A0C2IVK1"/>
<comment type="caution">
    <text evidence="2">The sequence shown here is derived from an EMBL/GenBank/DDBJ whole genome shotgun (WGS) entry which is preliminary data.</text>
</comment>
<evidence type="ECO:0000313" key="2">
    <source>
        <dbReference type="EMBL" id="KIH90815.1"/>
    </source>
</evidence>
<feature type="domain" description="AtuA-like ferredoxin-fold" evidence="1">
    <location>
        <begin position="85"/>
        <end position="177"/>
    </location>
</feature>
<name>A0A0C2IVK1_9PEZI</name>
<dbReference type="Proteomes" id="UP000031575">
    <property type="component" value="Unassembled WGS sequence"/>
</dbReference>
<protein>
    <recommendedName>
        <fullName evidence="1">AtuA-like ferredoxin-fold domain-containing protein</fullName>
    </recommendedName>
</protein>
<dbReference type="EMBL" id="AWTV01000008">
    <property type="protein sequence ID" value="KIH90815.1"/>
    <property type="molecule type" value="Genomic_DNA"/>
</dbReference>
<keyword evidence="3" id="KW-1185">Reference proteome</keyword>
<gene>
    <name evidence="2" type="ORF">SPBR_01024</name>
</gene>
<organism evidence="2 3">
    <name type="scientific">Sporothrix brasiliensis 5110</name>
    <dbReference type="NCBI Taxonomy" id="1398154"/>
    <lineage>
        <taxon>Eukaryota</taxon>
        <taxon>Fungi</taxon>
        <taxon>Dikarya</taxon>
        <taxon>Ascomycota</taxon>
        <taxon>Pezizomycotina</taxon>
        <taxon>Sordariomycetes</taxon>
        <taxon>Sordariomycetidae</taxon>
        <taxon>Ophiostomatales</taxon>
        <taxon>Ophiostomataceae</taxon>
        <taxon>Sporothrix</taxon>
    </lineage>
</organism>
<dbReference type="RefSeq" id="XP_040618825.1">
    <property type="nucleotide sequence ID" value="XM_040759343.1"/>
</dbReference>
<dbReference type="PANTHER" id="PTHR47585">
    <property type="match status" value="1"/>
</dbReference>
<evidence type="ECO:0000313" key="3">
    <source>
        <dbReference type="Proteomes" id="UP000031575"/>
    </source>
</evidence>
<dbReference type="HOGENOM" id="CLU_1316158_0_0_1"/>